<dbReference type="Gene3D" id="1.10.10.10">
    <property type="entry name" value="Winged helix-like DNA-binding domain superfamily/Winged helix DNA-binding domain"/>
    <property type="match status" value="1"/>
</dbReference>
<comment type="caution">
    <text evidence="1">The sequence shown here is derived from an EMBL/GenBank/DDBJ whole genome shotgun (WGS) entry which is preliminary data.</text>
</comment>
<proteinExistence type="predicted"/>
<organism evidence="1">
    <name type="scientific">marine sediment metagenome</name>
    <dbReference type="NCBI Taxonomy" id="412755"/>
    <lineage>
        <taxon>unclassified sequences</taxon>
        <taxon>metagenomes</taxon>
        <taxon>ecological metagenomes</taxon>
    </lineage>
</organism>
<dbReference type="InterPro" id="IPR036390">
    <property type="entry name" value="WH_DNA-bd_sf"/>
</dbReference>
<name>X1D8G8_9ZZZZ</name>
<accession>X1D8G8</accession>
<feature type="non-terminal residue" evidence="1">
    <location>
        <position position="1"/>
    </location>
</feature>
<dbReference type="SUPFAM" id="SSF46785">
    <property type="entry name" value="Winged helix' DNA-binding domain"/>
    <property type="match status" value="1"/>
</dbReference>
<evidence type="ECO:0000313" key="1">
    <source>
        <dbReference type="EMBL" id="GAG92736.1"/>
    </source>
</evidence>
<dbReference type="InterPro" id="IPR036388">
    <property type="entry name" value="WH-like_DNA-bd_sf"/>
</dbReference>
<sequence>DFTEHIRKLGPSPVKIKKMKKEIIDNLNAVKFAISDTRLRALVARQRELTTEGNVYGEIIPKEEFEEILDNAIENEIIRHKILEKIKKEGKSVPDIAKEIEVEPHKVLQHIVTLRARGLVDVDQINEEIPTFISIKEV</sequence>
<dbReference type="EMBL" id="BART01026095">
    <property type="protein sequence ID" value="GAG92736.1"/>
    <property type="molecule type" value="Genomic_DNA"/>
</dbReference>
<protein>
    <submittedName>
        <fullName evidence="1">Uncharacterized protein</fullName>
    </submittedName>
</protein>
<reference evidence="1" key="1">
    <citation type="journal article" date="2014" name="Front. Microbiol.">
        <title>High frequency of phylogenetically diverse reductive dehalogenase-homologous genes in deep subseafloor sedimentary metagenomes.</title>
        <authorList>
            <person name="Kawai M."/>
            <person name="Futagami T."/>
            <person name="Toyoda A."/>
            <person name="Takaki Y."/>
            <person name="Nishi S."/>
            <person name="Hori S."/>
            <person name="Arai W."/>
            <person name="Tsubouchi T."/>
            <person name="Morono Y."/>
            <person name="Uchiyama I."/>
            <person name="Ito T."/>
            <person name="Fujiyama A."/>
            <person name="Inagaki F."/>
            <person name="Takami H."/>
        </authorList>
    </citation>
    <scope>NUCLEOTIDE SEQUENCE</scope>
    <source>
        <strain evidence="1">Expedition CK06-06</strain>
    </source>
</reference>
<dbReference type="AlphaFoldDB" id="X1D8G8"/>
<gene>
    <name evidence="1" type="ORF">S01H4_46646</name>
</gene>